<accession>A0A0H5SG13</accession>
<proteinExistence type="predicted"/>
<protein>
    <submittedName>
        <fullName evidence="1">Uncharacterized protein</fullName>
    </submittedName>
</protein>
<name>A0A0H5SG13_HERHM</name>
<dbReference type="EMBL" id="CVTD020000015">
    <property type="protein sequence ID" value="CRZ34432.1"/>
    <property type="molecule type" value="Genomic_DNA"/>
</dbReference>
<keyword evidence="2" id="KW-1185">Reference proteome</keyword>
<sequence>MLRKGKITSEKAFKEACKKNGLIYKKHSKGTKTEYVKLMDEEGNIIRLNDDLTITKCSIDNDDEMAASELVIQRTEVKKGLKSPYKIQKGLQKA</sequence>
<evidence type="ECO:0000313" key="2">
    <source>
        <dbReference type="Proteomes" id="UP000236497"/>
    </source>
</evidence>
<dbReference type="Proteomes" id="UP000236497">
    <property type="component" value="Unassembled WGS sequence"/>
</dbReference>
<dbReference type="AlphaFoldDB" id="A0A0H5SG13"/>
<dbReference type="OrthoDB" id="9926145at2"/>
<evidence type="ECO:0000313" key="1">
    <source>
        <dbReference type="EMBL" id="CRZ34432.1"/>
    </source>
</evidence>
<dbReference type="RefSeq" id="WP_103202545.1">
    <property type="nucleotide sequence ID" value="NZ_CVTD020000015.1"/>
</dbReference>
<gene>
    <name evidence="1" type="ORF">HHT355_1230</name>
</gene>
<organism evidence="1 2">
    <name type="scientific">Herbinix hemicellulosilytica</name>
    <dbReference type="NCBI Taxonomy" id="1564487"/>
    <lineage>
        <taxon>Bacteria</taxon>
        <taxon>Bacillati</taxon>
        <taxon>Bacillota</taxon>
        <taxon>Clostridia</taxon>
        <taxon>Lachnospirales</taxon>
        <taxon>Lachnospiraceae</taxon>
        <taxon>Herbinix</taxon>
    </lineage>
</organism>
<reference evidence="1 2" key="1">
    <citation type="submission" date="2015-06" db="EMBL/GenBank/DDBJ databases">
        <authorList>
            <person name="Wibberg Daniel"/>
        </authorList>
    </citation>
    <scope>NUCLEOTIDE SEQUENCE [LARGE SCALE GENOMIC DNA]</scope>
    <source>
        <strain evidence="1 2">T3/55T</strain>
    </source>
</reference>